<evidence type="ECO:0000313" key="2">
    <source>
        <dbReference type="Proteomes" id="UP000799754"/>
    </source>
</evidence>
<reference evidence="1" key="1">
    <citation type="journal article" date="2020" name="Stud. Mycol.">
        <title>101 Dothideomycetes genomes: a test case for predicting lifestyles and emergence of pathogens.</title>
        <authorList>
            <person name="Haridas S."/>
            <person name="Albert R."/>
            <person name="Binder M."/>
            <person name="Bloem J."/>
            <person name="Labutti K."/>
            <person name="Salamov A."/>
            <person name="Andreopoulos B."/>
            <person name="Baker S."/>
            <person name="Barry K."/>
            <person name="Bills G."/>
            <person name="Bluhm B."/>
            <person name="Cannon C."/>
            <person name="Castanera R."/>
            <person name="Culley D."/>
            <person name="Daum C."/>
            <person name="Ezra D."/>
            <person name="Gonzalez J."/>
            <person name="Henrissat B."/>
            <person name="Kuo A."/>
            <person name="Liang C."/>
            <person name="Lipzen A."/>
            <person name="Lutzoni F."/>
            <person name="Magnuson J."/>
            <person name="Mondo S."/>
            <person name="Nolan M."/>
            <person name="Ohm R."/>
            <person name="Pangilinan J."/>
            <person name="Park H.-J."/>
            <person name="Ramirez L."/>
            <person name="Alfaro M."/>
            <person name="Sun H."/>
            <person name="Tritt A."/>
            <person name="Yoshinaga Y."/>
            <person name="Zwiers L.-H."/>
            <person name="Turgeon B."/>
            <person name="Goodwin S."/>
            <person name="Spatafora J."/>
            <person name="Crous P."/>
            <person name="Grigoriev I."/>
        </authorList>
    </citation>
    <scope>NUCLEOTIDE SEQUENCE</scope>
    <source>
        <strain evidence="1">CBS 525.71</strain>
    </source>
</reference>
<gene>
    <name evidence="1" type="ORF">BU25DRAFT_412442</name>
</gene>
<dbReference type="EMBL" id="MU006724">
    <property type="protein sequence ID" value="KAF2625791.1"/>
    <property type="molecule type" value="Genomic_DNA"/>
</dbReference>
<protein>
    <submittedName>
        <fullName evidence="1">Uncharacterized protein</fullName>
    </submittedName>
</protein>
<comment type="caution">
    <text evidence="1">The sequence shown here is derived from an EMBL/GenBank/DDBJ whole genome shotgun (WGS) entry which is preliminary data.</text>
</comment>
<evidence type="ECO:0000313" key="1">
    <source>
        <dbReference type="EMBL" id="KAF2625791.1"/>
    </source>
</evidence>
<keyword evidence="2" id="KW-1185">Reference proteome</keyword>
<organism evidence="1 2">
    <name type="scientific">Macroventuria anomochaeta</name>
    <dbReference type="NCBI Taxonomy" id="301207"/>
    <lineage>
        <taxon>Eukaryota</taxon>
        <taxon>Fungi</taxon>
        <taxon>Dikarya</taxon>
        <taxon>Ascomycota</taxon>
        <taxon>Pezizomycotina</taxon>
        <taxon>Dothideomycetes</taxon>
        <taxon>Pleosporomycetidae</taxon>
        <taxon>Pleosporales</taxon>
        <taxon>Pleosporineae</taxon>
        <taxon>Didymellaceae</taxon>
        <taxon>Macroventuria</taxon>
    </lineage>
</organism>
<proteinExistence type="predicted"/>
<accession>A0ACB6RUQ9</accession>
<name>A0ACB6RUQ9_9PLEO</name>
<sequence length="625" mass="68071">MVGAETPPSPPPRGSGFGSLQEELDYYKTAYETLDAELQEFQSSSKELEAELERDVEESEKRERKLQEKVERLGFEAEEWKTKYKQSKTEANSAQNILQKEITSLRDAQRTLQLRLRDMEVQNDDFERQTRNQTSSLEDIETKYNVAIEREVMLEEEIKIGEREREGLRIETQRLRDELSDLKIESEITQEKLRLAEATIEKHHQRTVSNHLAKDSLTLRPRSPMSEASTTNTNLSSPTAASTPPYMQSDALRPDSTPPSPPLSDAPLAIRPIPFTSPLPTRKASIASRDPAATPRAGTFARPRHARGPSVSGIPAQGAAGGGGRRTPSVMRPPSAVPGQRPTRPSIGGNTSATGLPRSGSLYQIRGLIGKMQKLEERVHSARSKLPAPTSTPPRASPRAPSAAGNYLPTSVSIRKRASQASTSASSVQDIASGGGVGRLSFGVPSNASNSRPSSRASMSSTPQLPRPTSRPSPVTRSSTTRTPGTRTPGSRTPSTRTPNTRNPLGHYSSASMSGRIGKAPPPILHLHEGRQFGRTSLNRHPSDHGHSQSLSISRSDTGSDEGDESEIKTPVGRRLTMERSGIPTPGSALPRRTSVGRRISASMDGGMGPPVRPRKMSTYEEETY</sequence>
<dbReference type="Proteomes" id="UP000799754">
    <property type="component" value="Unassembled WGS sequence"/>
</dbReference>